<keyword evidence="5" id="KW-1185">Reference proteome</keyword>
<evidence type="ECO:0000259" key="2">
    <source>
        <dbReference type="Pfam" id="PF06985"/>
    </source>
</evidence>
<dbReference type="InterPro" id="IPR020845">
    <property type="entry name" value="AMP-binding_CS"/>
</dbReference>
<evidence type="ECO:0000313" key="5">
    <source>
        <dbReference type="Proteomes" id="UP001175001"/>
    </source>
</evidence>
<dbReference type="Pfam" id="PF13193">
    <property type="entry name" value="AMP-binding_C"/>
    <property type="match status" value="1"/>
</dbReference>
<proteinExistence type="predicted"/>
<dbReference type="InterPro" id="IPR000873">
    <property type="entry name" value="AMP-dep_synth/lig_dom"/>
</dbReference>
<dbReference type="AlphaFoldDB" id="A0AA39YVJ3"/>
<dbReference type="Gene3D" id="3.30.300.30">
    <property type="match status" value="1"/>
</dbReference>
<dbReference type="Pfam" id="PF00501">
    <property type="entry name" value="AMP-binding"/>
    <property type="match status" value="1"/>
</dbReference>
<evidence type="ECO:0000259" key="3">
    <source>
        <dbReference type="Pfam" id="PF13193"/>
    </source>
</evidence>
<dbReference type="Proteomes" id="UP001175001">
    <property type="component" value="Unassembled WGS sequence"/>
</dbReference>
<dbReference type="InterPro" id="IPR010730">
    <property type="entry name" value="HET"/>
</dbReference>
<organism evidence="4 5">
    <name type="scientific">Lasiodiplodia hormozganensis</name>
    <dbReference type="NCBI Taxonomy" id="869390"/>
    <lineage>
        <taxon>Eukaryota</taxon>
        <taxon>Fungi</taxon>
        <taxon>Dikarya</taxon>
        <taxon>Ascomycota</taxon>
        <taxon>Pezizomycotina</taxon>
        <taxon>Dothideomycetes</taxon>
        <taxon>Dothideomycetes incertae sedis</taxon>
        <taxon>Botryosphaeriales</taxon>
        <taxon>Botryosphaeriaceae</taxon>
        <taxon>Lasiodiplodia</taxon>
    </lineage>
</organism>
<dbReference type="SUPFAM" id="SSF56801">
    <property type="entry name" value="Acetyl-CoA synthetase-like"/>
    <property type="match status" value="1"/>
</dbReference>
<dbReference type="PANTHER" id="PTHR24096">
    <property type="entry name" value="LONG-CHAIN-FATTY-ACID--COA LIGASE"/>
    <property type="match status" value="1"/>
</dbReference>
<dbReference type="PROSITE" id="PS00455">
    <property type="entry name" value="AMP_BINDING"/>
    <property type="match status" value="1"/>
</dbReference>
<name>A0AA39YVJ3_9PEZI</name>
<gene>
    <name evidence="4" type="primary">azaF_1</name>
    <name evidence="4" type="ORF">DIS24_g4732</name>
</gene>
<sequence>MVISEPDLLPAILATPYGKDLLAQQDIHQPRVLIFDHHVPLSTPPEASTTSHPSWRTLLQHGSQDWHRLHAPSSSSPSSSTAAAANATTTAMLLFSSGTSGLPKPVPLTHANLIAQHTLAFYHVSPDARNQHLSSAPPWRAYVRRISFLPPFHAAIAPSLHVGTLRSGDTTYVMPRFDPAAVLRAICAHAITDVIVVPPCVLALVNLPPEMLKDPRCSLASVRWIRCGAAPLSAGVQARLQALLDRKVDEGGAEGQAVITQVWGMTETACVVTQFAPGERDDGPSGAVGRPLAGLDVKVVDEDGKEVGEGVVVEGKGRVVRGEICVRGPTVVMGYVDVEKGGVSRAEWDEEGFFHTGDVVEAVDKDDGKGPMFWIVDRKKELIKVRGFQVAPPEVEGVLLAHPDVLDAAVIGVFDTATQSEVPRAYIMKRARASLTASDVKQWVTSGASGLCQTCQNFGLRGSYFEYGSGDDAPDSAGEFHLGTLSDIIGRQNCPLCRLALSAIGARSTELPDETAKTIQCYLDWEDEKTIFRPTEDTWNYDLGNWQDIKDMWESNFDYWGNYKDTWKFDPNRTVDTIPHDSIPVTRCIRVRAEPWMDPMNESDLITTIPDSEKPFLGREWKQDHIDFDLVKSWIFQCRKIHLGDDETILPSEGEAGQISHFKLIDVQDMCIVDASSHTEYIALSYVWGTKNTFLTTSKNISRLRKRGALSDLEGEIPATIRDAMLLVSRLSFRYLWIDSLCIVQDDFQTKSAAINAMDVM</sequence>
<accession>A0AA39YVJ3</accession>
<dbReference type="PANTHER" id="PTHR24096:SF265">
    <property type="entry name" value="ENZYME, PUTATIVE (AFU_ORTHOLOGUE AFUA_5G14270)-RELATED"/>
    <property type="match status" value="1"/>
</dbReference>
<dbReference type="Pfam" id="PF06985">
    <property type="entry name" value="HET"/>
    <property type="match status" value="1"/>
</dbReference>
<feature type="domain" description="AMP-dependent synthetase/ligase" evidence="1">
    <location>
        <begin position="30"/>
        <end position="335"/>
    </location>
</feature>
<evidence type="ECO:0000259" key="1">
    <source>
        <dbReference type="Pfam" id="PF00501"/>
    </source>
</evidence>
<dbReference type="InterPro" id="IPR045851">
    <property type="entry name" value="AMP-bd_C_sf"/>
</dbReference>
<dbReference type="InterPro" id="IPR025110">
    <property type="entry name" value="AMP-bd_C"/>
</dbReference>
<dbReference type="Gene3D" id="3.40.50.12780">
    <property type="entry name" value="N-terminal domain of ligase-like"/>
    <property type="match status" value="1"/>
</dbReference>
<reference evidence="4" key="1">
    <citation type="submission" date="2023-06" db="EMBL/GenBank/DDBJ databases">
        <title>Multi-omics analyses reveal the molecular pathogenesis toolkit of Lasiodiplodia hormozganensis, a cross-kingdom pathogen.</title>
        <authorList>
            <person name="Felix C."/>
            <person name="Meneses R."/>
            <person name="Goncalves M.F.M."/>
            <person name="Tilleman L."/>
            <person name="Duarte A.S."/>
            <person name="Jorrin-Novo J.V."/>
            <person name="Van De Peer Y."/>
            <person name="Deforce D."/>
            <person name="Van Nieuwerburgh F."/>
            <person name="Esteves A.C."/>
            <person name="Alves A."/>
        </authorList>
    </citation>
    <scope>NUCLEOTIDE SEQUENCE</scope>
    <source>
        <strain evidence="4">CBS 339.90</strain>
    </source>
</reference>
<feature type="domain" description="AMP-binding enzyme C-terminal" evidence="3">
    <location>
        <begin position="394"/>
        <end position="446"/>
    </location>
</feature>
<keyword evidence="4" id="KW-0436">Ligase</keyword>
<dbReference type="GO" id="GO:0016405">
    <property type="term" value="F:CoA-ligase activity"/>
    <property type="evidence" value="ECO:0007669"/>
    <property type="project" value="TreeGrafter"/>
</dbReference>
<dbReference type="EMBL" id="JAUJDW010000018">
    <property type="protein sequence ID" value="KAK0658392.1"/>
    <property type="molecule type" value="Genomic_DNA"/>
</dbReference>
<feature type="domain" description="Heterokaryon incompatibility" evidence="2">
    <location>
        <begin position="681"/>
        <end position="759"/>
    </location>
</feature>
<comment type="caution">
    <text evidence="4">The sequence shown here is derived from an EMBL/GenBank/DDBJ whole genome shotgun (WGS) entry which is preliminary data.</text>
</comment>
<evidence type="ECO:0000313" key="4">
    <source>
        <dbReference type="EMBL" id="KAK0658392.1"/>
    </source>
</evidence>
<protein>
    <submittedName>
        <fullName evidence="4">Acyl-CoA ligase azaF</fullName>
    </submittedName>
</protein>
<dbReference type="InterPro" id="IPR042099">
    <property type="entry name" value="ANL_N_sf"/>
</dbReference>
<dbReference type="GO" id="GO:0019748">
    <property type="term" value="P:secondary metabolic process"/>
    <property type="evidence" value="ECO:0007669"/>
    <property type="project" value="TreeGrafter"/>
</dbReference>